<evidence type="ECO:0000256" key="2">
    <source>
        <dbReference type="ARBA" id="ARBA00022679"/>
    </source>
</evidence>
<evidence type="ECO:0000259" key="5">
    <source>
        <dbReference type="Pfam" id="PF00294"/>
    </source>
</evidence>
<dbReference type="Gene3D" id="3.40.1190.20">
    <property type="match status" value="1"/>
</dbReference>
<gene>
    <name evidence="6" type="ORF">UY82_C0027G0005</name>
</gene>
<sequence length="348" mass="38204">MPKRLYDVVTIGSATQDVFLVSDEIELVKSKRFRTGVAECVSLGSKIEVDKLFISSGGGATNAAATFASLGFRTACLAKVGEDLTAQSIQSDLERFGIDASCLVRAKGQSGYSVLLTTKSGERTALVYRGVSGTLKESNLDWSLFERTRWVYLTSLGGNVNLAKKIVAACKKTKTHLAWNPGMEEIKKGQAEILELLEKDIDVFNVNREEAAALTRVSQESILKLFTELHSGKNRVRIITDGERGSYVCNGASCYRAGTSGKKSVSRTGAGDAFGSGVVASLLQGNPSLGRLEPKKESLKNFLRPRHSLPCRFDLFELQPYEKTQRFPHPPHPRRRNQDAQTRTRHST</sequence>
<evidence type="ECO:0000256" key="1">
    <source>
        <dbReference type="ARBA" id="ARBA00010688"/>
    </source>
</evidence>
<feature type="domain" description="Carbohydrate kinase PfkB" evidence="5">
    <location>
        <begin position="44"/>
        <end position="287"/>
    </location>
</feature>
<dbReference type="AlphaFoldDB" id="A0A0G1XZR8"/>
<evidence type="ECO:0000256" key="3">
    <source>
        <dbReference type="ARBA" id="ARBA00022777"/>
    </source>
</evidence>
<protein>
    <submittedName>
        <fullName evidence="6">PfkB family kinase, nonfunctional</fullName>
    </submittedName>
</protein>
<evidence type="ECO:0000313" key="7">
    <source>
        <dbReference type="Proteomes" id="UP000033865"/>
    </source>
</evidence>
<name>A0A0G1XZR8_9BACT</name>
<dbReference type="GO" id="GO:0016301">
    <property type="term" value="F:kinase activity"/>
    <property type="evidence" value="ECO:0007669"/>
    <property type="project" value="UniProtKB-KW"/>
</dbReference>
<dbReference type="Pfam" id="PF00294">
    <property type="entry name" value="PfkB"/>
    <property type="match status" value="1"/>
</dbReference>
<evidence type="ECO:0000313" key="6">
    <source>
        <dbReference type="EMBL" id="KKW36400.1"/>
    </source>
</evidence>
<accession>A0A0G1XZR8</accession>
<organism evidence="6 7">
    <name type="scientific">Candidatus Uhrbacteria bacterium GW2011_GWC2_53_7</name>
    <dbReference type="NCBI Taxonomy" id="1618986"/>
    <lineage>
        <taxon>Bacteria</taxon>
        <taxon>Candidatus Uhriibacteriota</taxon>
    </lineage>
</organism>
<dbReference type="PANTHER" id="PTHR43320">
    <property type="entry name" value="SUGAR KINASE"/>
    <property type="match status" value="1"/>
</dbReference>
<evidence type="ECO:0000256" key="4">
    <source>
        <dbReference type="SAM" id="MobiDB-lite"/>
    </source>
</evidence>
<keyword evidence="2" id="KW-0808">Transferase</keyword>
<dbReference type="InterPro" id="IPR011611">
    <property type="entry name" value="PfkB_dom"/>
</dbReference>
<dbReference type="Proteomes" id="UP000033865">
    <property type="component" value="Unassembled WGS sequence"/>
</dbReference>
<dbReference type="EMBL" id="LCRN01000027">
    <property type="protein sequence ID" value="KKW36400.1"/>
    <property type="molecule type" value="Genomic_DNA"/>
</dbReference>
<keyword evidence="3 6" id="KW-0418">Kinase</keyword>
<dbReference type="PANTHER" id="PTHR43320:SF3">
    <property type="entry name" value="CARBOHYDRATE KINASE PFKB DOMAIN-CONTAINING PROTEIN"/>
    <property type="match status" value="1"/>
</dbReference>
<reference evidence="6 7" key="1">
    <citation type="journal article" date="2015" name="Nature">
        <title>rRNA introns, odd ribosomes, and small enigmatic genomes across a large radiation of phyla.</title>
        <authorList>
            <person name="Brown C.T."/>
            <person name="Hug L.A."/>
            <person name="Thomas B.C."/>
            <person name="Sharon I."/>
            <person name="Castelle C.J."/>
            <person name="Singh A."/>
            <person name="Wilkins M.J."/>
            <person name="Williams K.H."/>
            <person name="Banfield J.F."/>
        </authorList>
    </citation>
    <scope>NUCLEOTIDE SEQUENCE [LARGE SCALE GENOMIC DNA]</scope>
</reference>
<feature type="region of interest" description="Disordered" evidence="4">
    <location>
        <begin position="323"/>
        <end position="348"/>
    </location>
</feature>
<dbReference type="SUPFAM" id="SSF53613">
    <property type="entry name" value="Ribokinase-like"/>
    <property type="match status" value="1"/>
</dbReference>
<dbReference type="InterPro" id="IPR029056">
    <property type="entry name" value="Ribokinase-like"/>
</dbReference>
<dbReference type="InterPro" id="IPR052700">
    <property type="entry name" value="Carb_kinase_PfkB-like"/>
</dbReference>
<comment type="caution">
    <text evidence="6">The sequence shown here is derived from an EMBL/GenBank/DDBJ whole genome shotgun (WGS) entry which is preliminary data.</text>
</comment>
<proteinExistence type="inferred from homology"/>
<comment type="similarity">
    <text evidence="1">Belongs to the carbohydrate kinase PfkB family.</text>
</comment>